<dbReference type="KEGG" id="bvg:104908930"/>
<dbReference type="EMBL" id="KQ090347">
    <property type="protein sequence ID" value="KMS96975.1"/>
    <property type="molecule type" value="Genomic_DNA"/>
</dbReference>
<evidence type="ECO:0000313" key="2">
    <source>
        <dbReference type="Proteomes" id="UP000035740"/>
    </source>
</evidence>
<evidence type="ECO:0000313" key="1">
    <source>
        <dbReference type="EMBL" id="KMS96975.1"/>
    </source>
</evidence>
<dbReference type="Proteomes" id="UP000035740">
    <property type="component" value="Unassembled WGS sequence"/>
</dbReference>
<accession>A0A0J8E1J0</accession>
<dbReference type="eggNOG" id="ENOG502SDQA">
    <property type="taxonomic scope" value="Eukaryota"/>
</dbReference>
<gene>
    <name evidence="1" type="ORF">BVRB_7g179830</name>
</gene>
<proteinExistence type="predicted"/>
<protein>
    <submittedName>
        <fullName evidence="1">Uncharacterized protein</fullName>
    </submittedName>
</protein>
<keyword evidence="2" id="KW-1185">Reference proteome</keyword>
<sequence>MELKYSCVFAILIFYLLVTPYIFSGTAAIRNLNDEDVYEIDYRGPETHSRLPPPDRMKRGPPYIHHKAVTKFEQRPANMIRKHAK</sequence>
<dbReference type="OrthoDB" id="1932094at2759"/>
<reference evidence="1 2" key="1">
    <citation type="journal article" date="2014" name="Nature">
        <title>The genome of the recently domesticated crop plant sugar beet (Beta vulgaris).</title>
        <authorList>
            <person name="Dohm J.C."/>
            <person name="Minoche A.E."/>
            <person name="Holtgrawe D."/>
            <person name="Capella-Gutierrez S."/>
            <person name="Zakrzewski F."/>
            <person name="Tafer H."/>
            <person name="Rupp O."/>
            <person name="Sorensen T.R."/>
            <person name="Stracke R."/>
            <person name="Reinhardt R."/>
            <person name="Goesmann A."/>
            <person name="Kraft T."/>
            <person name="Schulz B."/>
            <person name="Stadler P.F."/>
            <person name="Schmidt T."/>
            <person name="Gabaldon T."/>
            <person name="Lehrach H."/>
            <person name="Weisshaar B."/>
            <person name="Himmelbauer H."/>
        </authorList>
    </citation>
    <scope>NUCLEOTIDE SEQUENCE [LARGE SCALE GENOMIC DNA]</scope>
    <source>
        <tissue evidence="1">Taproot</tissue>
    </source>
</reference>
<organism evidence="1 2">
    <name type="scientific">Beta vulgaris subsp. vulgaris</name>
    <name type="common">Beet</name>
    <dbReference type="NCBI Taxonomy" id="3555"/>
    <lineage>
        <taxon>Eukaryota</taxon>
        <taxon>Viridiplantae</taxon>
        <taxon>Streptophyta</taxon>
        <taxon>Embryophyta</taxon>
        <taxon>Tracheophyta</taxon>
        <taxon>Spermatophyta</taxon>
        <taxon>Magnoliopsida</taxon>
        <taxon>eudicotyledons</taxon>
        <taxon>Gunneridae</taxon>
        <taxon>Pentapetalae</taxon>
        <taxon>Caryophyllales</taxon>
        <taxon>Chenopodiaceae</taxon>
        <taxon>Betoideae</taxon>
        <taxon>Beta</taxon>
    </lineage>
</organism>
<dbReference type="Gramene" id="KMS96975">
    <property type="protein sequence ID" value="KMS96975"/>
    <property type="gene ID" value="BVRB_7g179830"/>
</dbReference>
<dbReference type="AlphaFoldDB" id="A0A0J8E1J0"/>
<name>A0A0J8E1J0_BETVV</name>